<proteinExistence type="inferred from homology"/>
<evidence type="ECO:0000313" key="10">
    <source>
        <dbReference type="Proteomes" id="UP000602284"/>
    </source>
</evidence>
<feature type="transmembrane region" description="Helical" evidence="8">
    <location>
        <begin position="215"/>
        <end position="237"/>
    </location>
</feature>
<name>A0ABS1J9J3_9BACL</name>
<feature type="transmembrane region" description="Helical" evidence="8">
    <location>
        <begin position="304"/>
        <end position="321"/>
    </location>
</feature>
<comment type="subcellular location">
    <subcellularLocation>
        <location evidence="1">Membrane</location>
        <topology evidence="1">Multi-pass membrane protein</topology>
    </subcellularLocation>
</comment>
<evidence type="ECO:0000313" key="9">
    <source>
        <dbReference type="EMBL" id="MBL0386308.1"/>
    </source>
</evidence>
<evidence type="ECO:0000256" key="7">
    <source>
        <dbReference type="ARBA" id="ARBA00023136"/>
    </source>
</evidence>
<comment type="similarity">
    <text evidence="2">Belongs to the amino acid-polyamine-organocation (APC) superfamily. Spore germination protein (SGP) (TC 2.A.3.9) family.</text>
</comment>
<feature type="transmembrane region" description="Helical" evidence="8">
    <location>
        <begin position="12"/>
        <end position="34"/>
    </location>
</feature>
<keyword evidence="4" id="KW-0309">Germination</keyword>
<evidence type="ECO:0000256" key="5">
    <source>
        <dbReference type="ARBA" id="ARBA00022692"/>
    </source>
</evidence>
<feature type="transmembrane region" description="Helical" evidence="8">
    <location>
        <begin position="333"/>
        <end position="355"/>
    </location>
</feature>
<feature type="transmembrane region" description="Helical" evidence="8">
    <location>
        <begin position="270"/>
        <end position="292"/>
    </location>
</feature>
<dbReference type="RefSeq" id="WP_201632439.1">
    <property type="nucleotide sequence ID" value="NZ_JAEQNB010000001.1"/>
</dbReference>
<dbReference type="Proteomes" id="UP000602284">
    <property type="component" value="Unassembled WGS sequence"/>
</dbReference>
<dbReference type="PANTHER" id="PTHR34975:SF2">
    <property type="entry name" value="SPORE GERMINATION PROTEIN A2"/>
    <property type="match status" value="1"/>
</dbReference>
<keyword evidence="6 8" id="KW-1133">Transmembrane helix</keyword>
<dbReference type="PANTHER" id="PTHR34975">
    <property type="entry name" value="SPORE GERMINATION PROTEIN A2"/>
    <property type="match status" value="1"/>
</dbReference>
<feature type="transmembrane region" description="Helical" evidence="8">
    <location>
        <begin position="81"/>
        <end position="105"/>
    </location>
</feature>
<evidence type="ECO:0000256" key="4">
    <source>
        <dbReference type="ARBA" id="ARBA00022544"/>
    </source>
</evidence>
<evidence type="ECO:0000256" key="2">
    <source>
        <dbReference type="ARBA" id="ARBA00007998"/>
    </source>
</evidence>
<dbReference type="NCBIfam" id="TIGR00912">
    <property type="entry name" value="2A0309"/>
    <property type="match status" value="1"/>
</dbReference>
<keyword evidence="7 8" id="KW-0472">Membrane</keyword>
<keyword evidence="3" id="KW-0813">Transport</keyword>
<evidence type="ECO:0000256" key="1">
    <source>
        <dbReference type="ARBA" id="ARBA00004141"/>
    </source>
</evidence>
<accession>A0ABS1J9J3</accession>
<comment type="caution">
    <text evidence="9">The sequence shown here is derived from an EMBL/GenBank/DDBJ whole genome shotgun (WGS) entry which is preliminary data.</text>
</comment>
<feature type="transmembrane region" description="Helical" evidence="8">
    <location>
        <begin position="117"/>
        <end position="136"/>
    </location>
</feature>
<protein>
    <submittedName>
        <fullName evidence="9">Endospore germination permease</fullName>
    </submittedName>
</protein>
<gene>
    <name evidence="9" type="ORF">JJB07_06525</name>
</gene>
<sequence length="371" mass="41448">MKTVQLSLLQTFFLLTAMIISTGHFIFVRIVLIFTGRDGWMVVAPSIVLGSLVLISIIQLLKRFPNQTLIEITHNVFGKWLGRLLTIPYLLFFMAVPALLIRAIGDFLPTTMPSTPYSVMTTVIVVIACITARLGIEVIGRCALLMLPMLVVIGLLASLLTMKDKHYEYLLPMLETSFRGFLRGTATLSGLFAESVVVGMIFLHVPKKKLKTKPILVFFTIIGLMFIGPMTGPVAMFDIESASKFHYPTFEEIRYIQIANFLERLDVLGIVLWTFGTFLKITTFIYALTIGLKQWFGLPDHKPLVFPLAIILLLQSTGIASTRSEVWIYLMKVYPLFTLTVGLLLPWLTLLTSLIRKKGSPADSQESPAAA</sequence>
<feature type="transmembrane region" description="Helical" evidence="8">
    <location>
        <begin position="40"/>
        <end position="61"/>
    </location>
</feature>
<feature type="transmembrane region" description="Helical" evidence="8">
    <location>
        <begin position="143"/>
        <end position="161"/>
    </location>
</feature>
<evidence type="ECO:0000256" key="3">
    <source>
        <dbReference type="ARBA" id="ARBA00022448"/>
    </source>
</evidence>
<keyword evidence="5 8" id="KW-0812">Transmembrane</keyword>
<evidence type="ECO:0000256" key="8">
    <source>
        <dbReference type="SAM" id="Phobius"/>
    </source>
</evidence>
<feature type="transmembrane region" description="Helical" evidence="8">
    <location>
        <begin position="181"/>
        <end position="203"/>
    </location>
</feature>
<evidence type="ECO:0000256" key="6">
    <source>
        <dbReference type="ARBA" id="ARBA00022989"/>
    </source>
</evidence>
<dbReference type="InterPro" id="IPR004761">
    <property type="entry name" value="Spore_GerAB"/>
</dbReference>
<organism evidence="9 10">
    <name type="scientific">Tumebacillus amylolyticus</name>
    <dbReference type="NCBI Taxonomy" id="2801339"/>
    <lineage>
        <taxon>Bacteria</taxon>
        <taxon>Bacillati</taxon>
        <taxon>Bacillota</taxon>
        <taxon>Bacilli</taxon>
        <taxon>Bacillales</taxon>
        <taxon>Alicyclobacillaceae</taxon>
        <taxon>Tumebacillus</taxon>
    </lineage>
</organism>
<dbReference type="Pfam" id="PF03845">
    <property type="entry name" value="Spore_permease"/>
    <property type="match status" value="1"/>
</dbReference>
<keyword evidence="10" id="KW-1185">Reference proteome</keyword>
<dbReference type="EMBL" id="JAEQNB010000001">
    <property type="protein sequence ID" value="MBL0386308.1"/>
    <property type="molecule type" value="Genomic_DNA"/>
</dbReference>
<reference evidence="9 10" key="1">
    <citation type="submission" date="2021-01" db="EMBL/GenBank/DDBJ databases">
        <title>Tumebacillus sp. strain ITR2 16S ribosomal RNA gene Genome sequencing and assembly.</title>
        <authorList>
            <person name="Kang M."/>
        </authorList>
    </citation>
    <scope>NUCLEOTIDE SEQUENCE [LARGE SCALE GENOMIC DNA]</scope>
    <source>
        <strain evidence="9 10">ITR2</strain>
    </source>
</reference>